<evidence type="ECO:0000256" key="5">
    <source>
        <dbReference type="SAM" id="Phobius"/>
    </source>
</evidence>
<dbReference type="InterPro" id="IPR011701">
    <property type="entry name" value="MFS"/>
</dbReference>
<feature type="transmembrane region" description="Helical" evidence="5">
    <location>
        <begin position="110"/>
        <end position="129"/>
    </location>
</feature>
<comment type="subcellular location">
    <subcellularLocation>
        <location evidence="1">Membrane</location>
        <topology evidence="1">Multi-pass membrane protein</topology>
    </subcellularLocation>
</comment>
<dbReference type="InterPro" id="IPR036259">
    <property type="entry name" value="MFS_trans_sf"/>
</dbReference>
<dbReference type="Pfam" id="PF07690">
    <property type="entry name" value="MFS_1"/>
    <property type="match status" value="1"/>
</dbReference>
<feature type="transmembrane region" description="Helical" evidence="5">
    <location>
        <begin position="52"/>
        <end position="71"/>
    </location>
</feature>
<evidence type="ECO:0000259" key="6">
    <source>
        <dbReference type="PROSITE" id="PS50850"/>
    </source>
</evidence>
<dbReference type="GO" id="GO:0005886">
    <property type="term" value="C:plasma membrane"/>
    <property type="evidence" value="ECO:0007669"/>
    <property type="project" value="TreeGrafter"/>
</dbReference>
<feature type="transmembrane region" description="Helical" evidence="5">
    <location>
        <begin position="77"/>
        <end position="98"/>
    </location>
</feature>
<protein>
    <recommendedName>
        <fullName evidence="6">Major facilitator superfamily (MFS) profile domain-containing protein</fullName>
    </recommendedName>
</protein>
<name>W6Z847_COCMI</name>
<dbReference type="RefSeq" id="XP_007693611.1">
    <property type="nucleotide sequence ID" value="XM_007695421.1"/>
</dbReference>
<evidence type="ECO:0000256" key="2">
    <source>
        <dbReference type="ARBA" id="ARBA00022692"/>
    </source>
</evidence>
<feature type="transmembrane region" description="Helical" evidence="5">
    <location>
        <begin position="135"/>
        <end position="154"/>
    </location>
</feature>
<dbReference type="GeneID" id="19124116"/>
<dbReference type="SUPFAM" id="SSF103473">
    <property type="entry name" value="MFS general substrate transporter"/>
    <property type="match status" value="1"/>
</dbReference>
<feature type="transmembrane region" description="Helical" evidence="5">
    <location>
        <begin position="197"/>
        <end position="216"/>
    </location>
</feature>
<dbReference type="OrthoDB" id="6770063at2759"/>
<dbReference type="KEGG" id="bor:COCMIDRAFT_41700"/>
<evidence type="ECO:0000256" key="1">
    <source>
        <dbReference type="ARBA" id="ARBA00004141"/>
    </source>
</evidence>
<dbReference type="PANTHER" id="PTHR23501:SF78">
    <property type="entry name" value="MAJOR FACILITATOR SUPERFAMILY (MFS) PROFILE DOMAIN-CONTAINING PROTEIN-RELATED"/>
    <property type="match status" value="1"/>
</dbReference>
<dbReference type="EMBL" id="KI964233">
    <property type="protein sequence ID" value="EUC39871.1"/>
    <property type="molecule type" value="Genomic_DNA"/>
</dbReference>
<gene>
    <name evidence="7" type="ORF">COCMIDRAFT_41700</name>
</gene>
<dbReference type="HOGENOM" id="CLU_000960_22_0_1"/>
<feature type="transmembrane region" description="Helical" evidence="5">
    <location>
        <begin position="166"/>
        <end position="185"/>
    </location>
</feature>
<keyword evidence="8" id="KW-1185">Reference proteome</keyword>
<dbReference type="Gene3D" id="1.20.1250.20">
    <property type="entry name" value="MFS general substrate transporter like domains"/>
    <property type="match status" value="1"/>
</dbReference>
<accession>W6Z847</accession>
<evidence type="ECO:0000313" key="8">
    <source>
        <dbReference type="Proteomes" id="UP000054032"/>
    </source>
</evidence>
<dbReference type="GO" id="GO:0022857">
    <property type="term" value="F:transmembrane transporter activity"/>
    <property type="evidence" value="ECO:0007669"/>
    <property type="project" value="InterPro"/>
</dbReference>
<keyword evidence="3 5" id="KW-1133">Transmembrane helix</keyword>
<sequence length="405" mass="43800">MVAYLCLCLCYFTSYFDMNAVTTTLPTIALLGQTAFQPLYGRLSDVTGRKPILLVSVTCTMAGGLLCGFARSSSWLYTAHVLSGIGGGGISSLVAIIVSDLLSLKERGKYRGMINLAIGVAATGGPSVAASLVRYPILAAFCLVLLLLFLPLKPVTSGWQDKAKKIDWLGIAASFLGIIIFLIPINSGGSIWPWRSAYTIPMIIIDVFCLIVFALYEGYWARLPIMPWQLFQRWFPSATLILPFLLAQRLAGASSGSIMSKLARTILRVRFLLWSLRADLKLVFSRTTPLPAYLVILAIEGAGVDSVHQPGLVALQTLSRPEDRAVATSTRNLLRFLGGVASIAISIAVQYRLTRTVIDGGWQAGASATVGHDTAILSARTKGFQAVFALLVSFIKLRLFDSLLC</sequence>
<evidence type="ECO:0000256" key="4">
    <source>
        <dbReference type="ARBA" id="ARBA00023136"/>
    </source>
</evidence>
<organism evidence="7 8">
    <name type="scientific">Bipolaris oryzae ATCC 44560</name>
    <dbReference type="NCBI Taxonomy" id="930090"/>
    <lineage>
        <taxon>Eukaryota</taxon>
        <taxon>Fungi</taxon>
        <taxon>Dikarya</taxon>
        <taxon>Ascomycota</taxon>
        <taxon>Pezizomycotina</taxon>
        <taxon>Dothideomycetes</taxon>
        <taxon>Pleosporomycetidae</taxon>
        <taxon>Pleosporales</taxon>
        <taxon>Pleosporineae</taxon>
        <taxon>Pleosporaceae</taxon>
        <taxon>Bipolaris</taxon>
    </lineage>
</organism>
<dbReference type="Proteomes" id="UP000054032">
    <property type="component" value="Unassembled WGS sequence"/>
</dbReference>
<dbReference type="STRING" id="930090.W6Z847"/>
<dbReference type="PANTHER" id="PTHR23501">
    <property type="entry name" value="MAJOR FACILITATOR SUPERFAMILY"/>
    <property type="match status" value="1"/>
</dbReference>
<evidence type="ECO:0000256" key="3">
    <source>
        <dbReference type="ARBA" id="ARBA00022989"/>
    </source>
</evidence>
<evidence type="ECO:0000313" key="7">
    <source>
        <dbReference type="EMBL" id="EUC39871.1"/>
    </source>
</evidence>
<keyword evidence="2 5" id="KW-0812">Transmembrane</keyword>
<feature type="domain" description="Major facilitator superfamily (MFS) profile" evidence="6">
    <location>
        <begin position="1"/>
        <end position="405"/>
    </location>
</feature>
<proteinExistence type="predicted"/>
<dbReference type="PROSITE" id="PS50850">
    <property type="entry name" value="MFS"/>
    <property type="match status" value="1"/>
</dbReference>
<dbReference type="InterPro" id="IPR020846">
    <property type="entry name" value="MFS_dom"/>
</dbReference>
<dbReference type="eggNOG" id="KOG0254">
    <property type="taxonomic scope" value="Eukaryota"/>
</dbReference>
<reference evidence="7 8" key="1">
    <citation type="journal article" date="2013" name="PLoS Genet.">
        <title>Comparative genome structure, secondary metabolite, and effector coding capacity across Cochliobolus pathogens.</title>
        <authorList>
            <person name="Condon B.J."/>
            <person name="Leng Y."/>
            <person name="Wu D."/>
            <person name="Bushley K.E."/>
            <person name="Ohm R.A."/>
            <person name="Otillar R."/>
            <person name="Martin J."/>
            <person name="Schackwitz W."/>
            <person name="Grimwood J."/>
            <person name="MohdZainudin N."/>
            <person name="Xue C."/>
            <person name="Wang R."/>
            <person name="Manning V.A."/>
            <person name="Dhillon B."/>
            <person name="Tu Z.J."/>
            <person name="Steffenson B.J."/>
            <person name="Salamov A."/>
            <person name="Sun H."/>
            <person name="Lowry S."/>
            <person name="LaButti K."/>
            <person name="Han J."/>
            <person name="Copeland A."/>
            <person name="Lindquist E."/>
            <person name="Barry K."/>
            <person name="Schmutz J."/>
            <person name="Baker S.E."/>
            <person name="Ciuffetti L.M."/>
            <person name="Grigoriev I.V."/>
            <person name="Zhong S."/>
            <person name="Turgeon B.G."/>
        </authorList>
    </citation>
    <scope>NUCLEOTIDE SEQUENCE [LARGE SCALE GENOMIC DNA]</scope>
    <source>
        <strain evidence="7 8">ATCC 44560</strain>
    </source>
</reference>
<dbReference type="AlphaFoldDB" id="W6Z847"/>
<keyword evidence="4 5" id="KW-0472">Membrane</keyword>